<keyword evidence="4 6" id="KW-1133">Transmembrane helix</keyword>
<dbReference type="PROSITE" id="PS50850">
    <property type="entry name" value="MFS"/>
    <property type="match status" value="1"/>
</dbReference>
<reference evidence="8 9" key="1">
    <citation type="submission" date="2016-04" db="EMBL/GenBank/DDBJ databases">
        <title>Draft genome of Fonsecaea erecta CBS 125763.</title>
        <authorList>
            <person name="Weiss V.A."/>
            <person name="Vicente V.A."/>
            <person name="Raittz R.T."/>
            <person name="Moreno L.F."/>
            <person name="De Souza E.M."/>
            <person name="Pedrosa F.O."/>
            <person name="Steffens M.B."/>
            <person name="Faoro H."/>
            <person name="Tadra-Sfeir M.Z."/>
            <person name="Najafzadeh M.J."/>
            <person name="Felipe M.S."/>
            <person name="Teixeira M."/>
            <person name="Sun J."/>
            <person name="Xi L."/>
            <person name="Gomes R."/>
            <person name="De Azevedo C.M."/>
            <person name="Salgado C.G."/>
            <person name="Da Silva M.B."/>
            <person name="Nascimento M.F."/>
            <person name="Queiroz-Telles F."/>
            <person name="Attili D.S."/>
            <person name="Gorbushina A."/>
        </authorList>
    </citation>
    <scope>NUCLEOTIDE SEQUENCE [LARGE SCALE GENOMIC DNA]</scope>
    <source>
        <strain evidence="8 9">CBS 125763</strain>
    </source>
</reference>
<feature type="transmembrane region" description="Helical" evidence="6">
    <location>
        <begin position="169"/>
        <end position="187"/>
    </location>
</feature>
<keyword evidence="9" id="KW-1185">Reference proteome</keyword>
<feature type="transmembrane region" description="Helical" evidence="6">
    <location>
        <begin position="44"/>
        <end position="69"/>
    </location>
</feature>
<evidence type="ECO:0000256" key="4">
    <source>
        <dbReference type="ARBA" id="ARBA00022989"/>
    </source>
</evidence>
<dbReference type="SUPFAM" id="SSF103473">
    <property type="entry name" value="MFS general substrate transporter"/>
    <property type="match status" value="1"/>
</dbReference>
<feature type="transmembrane region" description="Helical" evidence="6">
    <location>
        <begin position="235"/>
        <end position="258"/>
    </location>
</feature>
<evidence type="ECO:0000313" key="9">
    <source>
        <dbReference type="Proteomes" id="UP000078343"/>
    </source>
</evidence>
<dbReference type="RefSeq" id="XP_018689951.1">
    <property type="nucleotide sequence ID" value="XM_018840204.1"/>
</dbReference>
<name>A0A178Z9W5_9EURO</name>
<feature type="transmembrane region" description="Helical" evidence="6">
    <location>
        <begin position="300"/>
        <end position="320"/>
    </location>
</feature>
<sequence>MAGSTHVAEFIAFRFVAGASSWSSLAAVPILISEIVPANIRGAMVDFHATMCVVGYMASGWVGFGFYFWTTTGGSNTWRPVIAIQCFWPLCLLVGLLFVPESPRWLMMKGRDVEAETILFKLHANPKDPRSGDAAKAEFYQIQKQVALDRTLGNSWLHILTKPSYRKRLLLAVTMTGISQCSGVLVINNYGPLLYRSLGFSPAKQLIYPAGWNTLSVGLNIIGMILVDRFPRPKYLAFGLLGCTACLIVEAALVANFVPSDKKVALQAAVAMFFVFLVFYDVCINGTFLSYMGEIFPTHLRAKGMCAGVAMVALMNIVWLQSAPTAFATIGWKFYLCFIISSTIGAVVIWILFPDTNGLPLEEVAAIFGDADEVAVYQRDIQDNFTLSTDVNRQNTLKGPHTTGNQGEVIHLETCEDVTASAVN</sequence>
<dbReference type="InterPro" id="IPR036259">
    <property type="entry name" value="MFS_trans_sf"/>
</dbReference>
<dbReference type="InterPro" id="IPR020846">
    <property type="entry name" value="MFS_dom"/>
</dbReference>
<evidence type="ECO:0000256" key="5">
    <source>
        <dbReference type="ARBA" id="ARBA00023136"/>
    </source>
</evidence>
<dbReference type="Proteomes" id="UP000078343">
    <property type="component" value="Unassembled WGS sequence"/>
</dbReference>
<feature type="transmembrane region" description="Helical" evidence="6">
    <location>
        <begin position="207"/>
        <end position="228"/>
    </location>
</feature>
<evidence type="ECO:0000256" key="6">
    <source>
        <dbReference type="SAM" id="Phobius"/>
    </source>
</evidence>
<comment type="subcellular location">
    <subcellularLocation>
        <location evidence="1">Membrane</location>
        <topology evidence="1">Multi-pass membrane protein</topology>
    </subcellularLocation>
</comment>
<dbReference type="OrthoDB" id="6612291at2759"/>
<proteinExistence type="inferred from homology"/>
<dbReference type="PANTHER" id="PTHR48022">
    <property type="entry name" value="PLASTIDIC GLUCOSE TRANSPORTER 4"/>
    <property type="match status" value="1"/>
</dbReference>
<protein>
    <recommendedName>
        <fullName evidence="7">Major facilitator superfamily (MFS) profile domain-containing protein</fullName>
    </recommendedName>
</protein>
<keyword evidence="3 6" id="KW-0812">Transmembrane</keyword>
<dbReference type="GO" id="GO:0016020">
    <property type="term" value="C:membrane"/>
    <property type="evidence" value="ECO:0007669"/>
    <property type="project" value="UniProtKB-SubCell"/>
</dbReference>
<feature type="transmembrane region" description="Helical" evidence="6">
    <location>
        <begin position="264"/>
        <end position="288"/>
    </location>
</feature>
<dbReference type="InterPro" id="IPR050360">
    <property type="entry name" value="MFS_Sugar_Transporters"/>
</dbReference>
<dbReference type="Pfam" id="PF00083">
    <property type="entry name" value="Sugar_tr"/>
    <property type="match status" value="1"/>
</dbReference>
<feature type="transmembrane region" description="Helical" evidence="6">
    <location>
        <begin position="332"/>
        <end position="353"/>
    </location>
</feature>
<dbReference type="GeneID" id="30012864"/>
<dbReference type="PANTHER" id="PTHR48022:SF11">
    <property type="entry name" value="MONOSACCHARIDE TRANSPORTER (HXT8), PUTATIVE (AFU_ORTHOLOGUE AFUA_2G08120)-RELATED"/>
    <property type="match status" value="1"/>
</dbReference>
<comment type="similarity">
    <text evidence="2">Belongs to the major facilitator superfamily. Sugar transporter (TC 2.A.1.1) family.</text>
</comment>
<comment type="caution">
    <text evidence="8">The sequence shown here is derived from an EMBL/GenBank/DDBJ whole genome shotgun (WGS) entry which is preliminary data.</text>
</comment>
<dbReference type="EMBL" id="LVYI01000008">
    <property type="protein sequence ID" value="OAP56584.1"/>
    <property type="molecule type" value="Genomic_DNA"/>
</dbReference>
<evidence type="ECO:0000256" key="1">
    <source>
        <dbReference type="ARBA" id="ARBA00004141"/>
    </source>
</evidence>
<evidence type="ECO:0000256" key="3">
    <source>
        <dbReference type="ARBA" id="ARBA00022692"/>
    </source>
</evidence>
<dbReference type="InterPro" id="IPR005828">
    <property type="entry name" value="MFS_sugar_transport-like"/>
</dbReference>
<feature type="transmembrane region" description="Helical" evidence="6">
    <location>
        <begin position="12"/>
        <end position="32"/>
    </location>
</feature>
<accession>A0A178Z9W5</accession>
<feature type="domain" description="Major facilitator superfamily (MFS) profile" evidence="7">
    <location>
        <begin position="1"/>
        <end position="357"/>
    </location>
</feature>
<gene>
    <name evidence="8" type="ORF">AYL99_08696</name>
</gene>
<evidence type="ECO:0000259" key="7">
    <source>
        <dbReference type="PROSITE" id="PS50850"/>
    </source>
</evidence>
<organism evidence="8 9">
    <name type="scientific">Fonsecaea erecta</name>
    <dbReference type="NCBI Taxonomy" id="1367422"/>
    <lineage>
        <taxon>Eukaryota</taxon>
        <taxon>Fungi</taxon>
        <taxon>Dikarya</taxon>
        <taxon>Ascomycota</taxon>
        <taxon>Pezizomycotina</taxon>
        <taxon>Eurotiomycetes</taxon>
        <taxon>Chaetothyriomycetidae</taxon>
        <taxon>Chaetothyriales</taxon>
        <taxon>Herpotrichiellaceae</taxon>
        <taxon>Fonsecaea</taxon>
    </lineage>
</organism>
<evidence type="ECO:0000313" key="8">
    <source>
        <dbReference type="EMBL" id="OAP56584.1"/>
    </source>
</evidence>
<keyword evidence="5 6" id="KW-0472">Membrane</keyword>
<evidence type="ECO:0000256" key="2">
    <source>
        <dbReference type="ARBA" id="ARBA00010992"/>
    </source>
</evidence>
<dbReference type="Gene3D" id="1.20.1250.20">
    <property type="entry name" value="MFS general substrate transporter like domains"/>
    <property type="match status" value="1"/>
</dbReference>
<dbReference type="GO" id="GO:0005351">
    <property type="term" value="F:carbohydrate:proton symporter activity"/>
    <property type="evidence" value="ECO:0007669"/>
    <property type="project" value="TreeGrafter"/>
</dbReference>
<feature type="transmembrane region" description="Helical" evidence="6">
    <location>
        <begin position="81"/>
        <end position="99"/>
    </location>
</feature>
<dbReference type="AlphaFoldDB" id="A0A178Z9W5"/>